<dbReference type="RefSeq" id="WP_052104110.1">
    <property type="nucleotide sequence ID" value="NZ_AXNT01000063.1"/>
</dbReference>
<evidence type="ECO:0000256" key="14">
    <source>
        <dbReference type="PIRNR" id="PIRNR006337"/>
    </source>
</evidence>
<dbReference type="GO" id="GO:0033942">
    <property type="term" value="F:4-alpha-D-(1-&gt;4)-alpha-D-glucanotrehalose trehalohydrolase activity"/>
    <property type="evidence" value="ECO:0007669"/>
    <property type="project" value="UniProtKB-EC"/>
</dbReference>
<feature type="binding site" evidence="16">
    <location>
        <begin position="241"/>
        <end position="246"/>
    </location>
    <ligand>
        <name>substrate</name>
    </ligand>
</feature>
<dbReference type="EC" id="3.2.1.141" evidence="4 13"/>
<feature type="binding site" evidence="16">
    <location>
        <begin position="374"/>
        <end position="379"/>
    </location>
    <ligand>
        <name>substrate</name>
    </ligand>
</feature>
<dbReference type="InterPro" id="IPR044901">
    <property type="entry name" value="Trehalose_TreZ_E-set_sf"/>
</dbReference>
<name>A0A0A0B8L3_9CELL</name>
<proteinExistence type="inferred from homology"/>
<dbReference type="SUPFAM" id="SSF81296">
    <property type="entry name" value="E set domains"/>
    <property type="match status" value="1"/>
</dbReference>
<dbReference type="Gene3D" id="3.20.20.80">
    <property type="entry name" value="Glycosidases"/>
    <property type="match status" value="1"/>
</dbReference>
<evidence type="ECO:0000256" key="2">
    <source>
        <dbReference type="ARBA" id="ARBA00005199"/>
    </source>
</evidence>
<evidence type="ECO:0000256" key="4">
    <source>
        <dbReference type="ARBA" id="ARBA00012268"/>
    </source>
</evidence>
<dbReference type="PANTHER" id="PTHR43651:SF11">
    <property type="entry name" value="MALTO-OLIGOSYLTREHALOSE TREHALOHYDROLASE"/>
    <property type="match status" value="1"/>
</dbReference>
<dbReference type="GO" id="GO:0005737">
    <property type="term" value="C:cytoplasm"/>
    <property type="evidence" value="ECO:0007669"/>
    <property type="project" value="UniProtKB-SubCell"/>
</dbReference>
<accession>A0A0A0B8L3</accession>
<dbReference type="PIRSF" id="PIRSF006337">
    <property type="entry name" value="Trehalose_TreZ"/>
    <property type="match status" value="1"/>
</dbReference>
<dbReference type="InterPro" id="IPR013783">
    <property type="entry name" value="Ig-like_fold"/>
</dbReference>
<comment type="caution">
    <text evidence="20">The sequence shown here is derived from an EMBL/GenBank/DDBJ whole genome shotgun (WGS) entry which is preliminary data.</text>
</comment>
<dbReference type="CDD" id="cd02853">
    <property type="entry name" value="E_set_MTHase_like_N"/>
    <property type="match status" value="1"/>
</dbReference>
<comment type="subcellular location">
    <subcellularLocation>
        <location evidence="1 15">Cytoplasm</location>
    </subcellularLocation>
</comment>
<evidence type="ECO:0000256" key="5">
    <source>
        <dbReference type="ARBA" id="ARBA00015938"/>
    </source>
</evidence>
<reference evidence="20 21" key="1">
    <citation type="submission" date="2013-10" db="EMBL/GenBank/DDBJ databases">
        <authorList>
            <person name="Wang G."/>
            <person name="Zhuang W."/>
        </authorList>
    </citation>
    <scope>NUCLEOTIDE SEQUENCE [LARGE SCALE GENOMIC DNA]</scope>
    <source>
        <strain evidence="20 21">DSM 20118</strain>
    </source>
</reference>
<gene>
    <name evidence="20" type="ORF">Q760_15140</name>
</gene>
<keyword evidence="9 14" id="KW-0326">Glycosidase</keyword>
<dbReference type="SMART" id="SM00642">
    <property type="entry name" value="Aamy"/>
    <property type="match status" value="1"/>
</dbReference>
<feature type="active site" description="Proton donor" evidence="15">
    <location>
        <position position="280"/>
    </location>
</feature>
<evidence type="ECO:0000256" key="1">
    <source>
        <dbReference type="ARBA" id="ARBA00004496"/>
    </source>
</evidence>
<dbReference type="Pfam" id="PF00128">
    <property type="entry name" value="Alpha-amylase"/>
    <property type="match status" value="1"/>
</dbReference>
<dbReference type="InterPro" id="IPR017853">
    <property type="entry name" value="GH"/>
</dbReference>
<feature type="active site" description="Nucleophile" evidence="15">
    <location>
        <position position="243"/>
    </location>
</feature>
<feature type="region of interest" description="Disordered" evidence="18">
    <location>
        <begin position="507"/>
        <end position="543"/>
    </location>
</feature>
<dbReference type="InterPro" id="IPR006047">
    <property type="entry name" value="GH13_cat_dom"/>
</dbReference>
<dbReference type="InterPro" id="IPR014756">
    <property type="entry name" value="Ig_E-set"/>
</dbReference>
<evidence type="ECO:0000256" key="12">
    <source>
        <dbReference type="ARBA" id="ARBA00034013"/>
    </source>
</evidence>
<feature type="domain" description="Glycosyl hydrolase family 13 catalytic" evidence="19">
    <location>
        <begin position="74"/>
        <end position="442"/>
    </location>
</feature>
<dbReference type="Gene3D" id="2.60.40.10">
    <property type="entry name" value="Immunoglobulins"/>
    <property type="match status" value="1"/>
</dbReference>
<evidence type="ECO:0000313" key="21">
    <source>
        <dbReference type="Proteomes" id="UP000029833"/>
    </source>
</evidence>
<dbReference type="STRING" id="1408250.Q760_15140"/>
<evidence type="ECO:0000256" key="7">
    <source>
        <dbReference type="ARBA" id="ARBA00022801"/>
    </source>
</evidence>
<sequence length="620" mass="66932">MQARVWAPRARAVELVLGDERRAMTRADDGWWAADGELAPGTDYAFAVDRGDPAPDPRSAWQPAGVHGPSRVFDASAHAWRDTGWSGVDVRGAVVYELHVGTFTPEGTLAAAAQRLDHLVSLGVDVVELMPLAAFNGEHGWGYDGVGLYTVHEPYGGPAALQEFVDAAHGLGLAVCLDVVHNHLGPSGNYLGVFGPYFTDAHHTPWGAAINLDGRGSHEVRRWICDSALRWFTDFHVDALRLDAVHALIDDSPTHLLAQLSDEVAALQEQLGRPLSLIAETDLNDTVSLTPTSQGGWGMTAQWADDVHHAVHALVTGERHGYYVDFGTPEVLRTALTEVFVHAGTFSTFRGREWGRPVPPGTDGHRFVVFASDHDQVGNRALGDRPSERLDPGALAAEAALVLLSPFTPMLFMGEEWGARTPWMYFTDHPEPDLAQAVREGRRREFGGHGWTALYGGDIEVPDPQAPETVERSRLDWSEPTRETHAELLDWYRELVALRRSDPDLASGDLTATSVRFEGDDAPGTDGEAGHGEAGHGAPDEPSGPWEGWLVVHRGGARVAINLAHGERTVPLGAGGPFTVEAAWSPATLLPPDDEDPTTRLVLPARGVAVLTSSPADPVD</sequence>
<evidence type="ECO:0000256" key="8">
    <source>
        <dbReference type="ARBA" id="ARBA00023277"/>
    </source>
</evidence>
<comment type="similarity">
    <text evidence="3 14">Belongs to the glycosyl hydrolase 13 family.</text>
</comment>
<keyword evidence="8" id="KW-0119">Carbohydrate metabolism</keyword>
<evidence type="ECO:0000256" key="17">
    <source>
        <dbReference type="PIRSR" id="PIRSR006337-3"/>
    </source>
</evidence>
<keyword evidence="21" id="KW-1185">Reference proteome</keyword>
<evidence type="ECO:0000256" key="13">
    <source>
        <dbReference type="NCBIfam" id="TIGR02402"/>
    </source>
</evidence>
<dbReference type="Proteomes" id="UP000029833">
    <property type="component" value="Unassembled WGS sequence"/>
</dbReference>
<dbReference type="AlphaFoldDB" id="A0A0A0B8L3"/>
<comment type="catalytic activity">
    <reaction evidence="12 14">
        <text>hydrolysis of (1-&gt;4)-alpha-D-glucosidic linkage in 4-alpha-D-[(1-&gt;4)-alpha-D-glucanosyl]n trehalose to yield trehalose and (1-&gt;4)-alpha-D-glucan.</text>
        <dbReference type="EC" id="3.2.1.141"/>
    </reaction>
</comment>
<dbReference type="PANTHER" id="PTHR43651">
    <property type="entry name" value="1,4-ALPHA-GLUCAN-BRANCHING ENZYME"/>
    <property type="match status" value="1"/>
</dbReference>
<feature type="binding site" evidence="16">
    <location>
        <begin position="305"/>
        <end position="309"/>
    </location>
    <ligand>
        <name>substrate</name>
    </ligand>
</feature>
<dbReference type="SUPFAM" id="SSF51445">
    <property type="entry name" value="(Trans)glycosidases"/>
    <property type="match status" value="1"/>
</dbReference>
<evidence type="ECO:0000256" key="10">
    <source>
        <dbReference type="ARBA" id="ARBA00032057"/>
    </source>
</evidence>
<evidence type="ECO:0000259" key="19">
    <source>
        <dbReference type="SMART" id="SM00642"/>
    </source>
</evidence>
<evidence type="ECO:0000313" key="20">
    <source>
        <dbReference type="EMBL" id="KGM02164.1"/>
    </source>
</evidence>
<evidence type="ECO:0000256" key="3">
    <source>
        <dbReference type="ARBA" id="ARBA00008061"/>
    </source>
</evidence>
<evidence type="ECO:0000256" key="11">
    <source>
        <dbReference type="ARBA" id="ARBA00033284"/>
    </source>
</evidence>
<dbReference type="EMBL" id="AXNT01000063">
    <property type="protein sequence ID" value="KGM02164.1"/>
    <property type="molecule type" value="Genomic_DNA"/>
</dbReference>
<dbReference type="CDD" id="cd11325">
    <property type="entry name" value="AmyAc_GTHase"/>
    <property type="match status" value="1"/>
</dbReference>
<feature type="site" description="Transition state stabilizer" evidence="17">
    <location>
        <position position="375"/>
    </location>
</feature>
<dbReference type="Gene3D" id="1.10.10.760">
    <property type="entry name" value="E-set domains of sugar-utilizing enzymes"/>
    <property type="match status" value="1"/>
</dbReference>
<evidence type="ECO:0000256" key="6">
    <source>
        <dbReference type="ARBA" id="ARBA00022490"/>
    </source>
</evidence>
<keyword evidence="7 14" id="KW-0378">Hydrolase</keyword>
<protein>
    <recommendedName>
        <fullName evidence="5 13">Malto-oligosyltrehalose trehalohydrolase</fullName>
        <shortName evidence="14">MTHase</shortName>
        <ecNumber evidence="4 13">3.2.1.141</ecNumber>
    </recommendedName>
    <alternativeName>
        <fullName evidence="11 14">4-alpha-D-((1-&gt;4)-alpha-D-glucano)trehalose trehalohydrolase</fullName>
    </alternativeName>
    <alternativeName>
        <fullName evidence="10 14">Maltooligosyl trehalose trehalohydrolase</fullName>
    </alternativeName>
</protein>
<dbReference type="OrthoDB" id="9800174at2"/>
<evidence type="ECO:0000256" key="16">
    <source>
        <dbReference type="PIRSR" id="PIRSR006337-2"/>
    </source>
</evidence>
<evidence type="ECO:0000256" key="15">
    <source>
        <dbReference type="PIRSR" id="PIRSR006337-1"/>
    </source>
</evidence>
<comment type="pathway">
    <text evidence="2 14">Glycan biosynthesis; trehalose biosynthesis.</text>
</comment>
<dbReference type="NCBIfam" id="TIGR02402">
    <property type="entry name" value="trehalose_TreZ"/>
    <property type="match status" value="1"/>
</dbReference>
<keyword evidence="6" id="KW-0963">Cytoplasm</keyword>
<dbReference type="GO" id="GO:0005992">
    <property type="term" value="P:trehalose biosynthetic process"/>
    <property type="evidence" value="ECO:0007669"/>
    <property type="project" value="UniProtKB-UniRule"/>
</dbReference>
<dbReference type="InterPro" id="IPR012768">
    <property type="entry name" value="Trehalose_TreZ"/>
</dbReference>
<evidence type="ECO:0000256" key="18">
    <source>
        <dbReference type="SAM" id="MobiDB-lite"/>
    </source>
</evidence>
<dbReference type="UniPathway" id="UPA00299"/>
<organism evidence="20 21">
    <name type="scientific">Cellulomonas cellasea DSM 20118</name>
    <dbReference type="NCBI Taxonomy" id="1408250"/>
    <lineage>
        <taxon>Bacteria</taxon>
        <taxon>Bacillati</taxon>
        <taxon>Actinomycetota</taxon>
        <taxon>Actinomycetes</taxon>
        <taxon>Micrococcales</taxon>
        <taxon>Cellulomonadaceae</taxon>
        <taxon>Cellulomonas</taxon>
    </lineage>
</organism>
<evidence type="ECO:0000256" key="9">
    <source>
        <dbReference type="ARBA" id="ARBA00023295"/>
    </source>
</evidence>